<evidence type="ECO:0000256" key="2">
    <source>
        <dbReference type="SAM" id="Phobius"/>
    </source>
</evidence>
<keyword evidence="2" id="KW-0812">Transmembrane</keyword>
<gene>
    <name evidence="3" type="ORF">Vbra_22410</name>
</gene>
<keyword evidence="2" id="KW-0472">Membrane</keyword>
<evidence type="ECO:0000256" key="1">
    <source>
        <dbReference type="SAM" id="MobiDB-lite"/>
    </source>
</evidence>
<name>A0A0G4GYL2_VITBC</name>
<feature type="transmembrane region" description="Helical" evidence="2">
    <location>
        <begin position="128"/>
        <end position="151"/>
    </location>
</feature>
<evidence type="ECO:0000313" key="4">
    <source>
        <dbReference type="Proteomes" id="UP000041254"/>
    </source>
</evidence>
<evidence type="ECO:0000313" key="3">
    <source>
        <dbReference type="EMBL" id="CEM36242.1"/>
    </source>
</evidence>
<dbReference type="InParanoid" id="A0A0G4GYL2"/>
<dbReference type="AlphaFoldDB" id="A0A0G4GYL2"/>
<keyword evidence="2" id="KW-1133">Transmembrane helix</keyword>
<keyword evidence="4" id="KW-1185">Reference proteome</keyword>
<reference evidence="3 4" key="1">
    <citation type="submission" date="2014-11" db="EMBL/GenBank/DDBJ databases">
        <authorList>
            <person name="Zhu J."/>
            <person name="Qi W."/>
            <person name="Song R."/>
        </authorList>
    </citation>
    <scope>NUCLEOTIDE SEQUENCE [LARGE SCALE GENOMIC DNA]</scope>
</reference>
<dbReference type="EMBL" id="CDMY01000884">
    <property type="protein sequence ID" value="CEM36242.1"/>
    <property type="molecule type" value="Genomic_DNA"/>
</dbReference>
<dbReference type="Proteomes" id="UP000041254">
    <property type="component" value="Unassembled WGS sequence"/>
</dbReference>
<dbReference type="VEuPathDB" id="CryptoDB:Vbra_22410"/>
<dbReference type="InterPro" id="IPR016084">
    <property type="entry name" value="Haem_Oase-like_multi-hlx"/>
</dbReference>
<protein>
    <submittedName>
        <fullName evidence="3">Uncharacterized protein</fullName>
    </submittedName>
</protein>
<organism evidence="3 4">
    <name type="scientific">Vitrella brassicaformis (strain CCMP3155)</name>
    <dbReference type="NCBI Taxonomy" id="1169540"/>
    <lineage>
        <taxon>Eukaryota</taxon>
        <taxon>Sar</taxon>
        <taxon>Alveolata</taxon>
        <taxon>Colpodellida</taxon>
        <taxon>Vitrellaceae</taxon>
        <taxon>Vitrella</taxon>
    </lineage>
</organism>
<accession>A0A0G4GYL2</accession>
<proteinExistence type="predicted"/>
<dbReference type="SUPFAM" id="SSF48613">
    <property type="entry name" value="Heme oxygenase-like"/>
    <property type="match status" value="1"/>
</dbReference>
<sequence>MGSVARTSQGWYHLAGFFTRVTEQGWSMDLTDKQLPTSKLIKFLAEDTPVLQAVSRAASVLVQRCGEGQSDSALRSTLERTASVTRDLYRRQESLLHELEPPTQSAQDASSDLPPESASKTTHHFCDFLLATCGTRGVMLGVAAIVSFLWFRFDWCREMAIAARHAQAADAHQDAALAAASDHCSRWCTIYSDNHDLARCVEGLKERLNAYFVHERPPGGSCGAAEGDVMRVFREVGRLNYELLESVEPSPVSNDAINDIRNFSVQ</sequence>
<dbReference type="Gene3D" id="1.20.910.10">
    <property type="entry name" value="Heme oxygenase-like"/>
    <property type="match status" value="1"/>
</dbReference>
<feature type="region of interest" description="Disordered" evidence="1">
    <location>
        <begin position="99"/>
        <end position="118"/>
    </location>
</feature>